<dbReference type="OrthoDB" id="10050400at2759"/>
<dbReference type="Gene3D" id="1.25.40.10">
    <property type="entry name" value="Tetratricopeptide repeat domain"/>
    <property type="match status" value="1"/>
</dbReference>
<dbReference type="AlphaFoldDB" id="A0A284QQV3"/>
<keyword evidence="1" id="KW-1133">Transmembrane helix</keyword>
<dbReference type="InterPro" id="IPR011990">
    <property type="entry name" value="TPR-like_helical_dom_sf"/>
</dbReference>
<dbReference type="STRING" id="47428.A0A284QQV3"/>
<dbReference type="InterPro" id="IPR040201">
    <property type="entry name" value="Mrg3-like"/>
</dbReference>
<evidence type="ECO:0000313" key="3">
    <source>
        <dbReference type="Proteomes" id="UP000219338"/>
    </source>
</evidence>
<sequence length="404" mass="45129">MSSLRRLQRVSQPLFHSPARFTPILLPRARPTICRTYSAAAGSSSRLSPFFTGLLFVGVGLTAYGLYDLYATLTMWPEELRQDLRDAVKAKHKGDLDASVQYFYRAWETTKQLPLELLKDQPWLKISGIAVALSEALESQNEKQKAYEVYADCLTRMQEVITTLSGPERLRAVAIAGKLGEVAEELQKPADEEEKWLSWGVEEVLRLVKDANTGLIDPHEDITSDNQVTLAELELPPWVDKTDVGAPLEMLAAFYARIGKLEFAMPLYLQAISILIPPPPQTSSPDDQCRGAQMMGNLSELIIRGKPTPEKLQQAESWAKQSLAILQRTRRQYEPIPICEYAYAAALFNIGMLREMSGDRSMAREFYRRGLDHSKVIGMPEGVNAAETALRRVGGLTDADAQQS</sequence>
<dbReference type="SUPFAM" id="SSF81901">
    <property type="entry name" value="HCP-like"/>
    <property type="match status" value="1"/>
</dbReference>
<evidence type="ECO:0008006" key="4">
    <source>
        <dbReference type="Google" id="ProtNLM"/>
    </source>
</evidence>
<protein>
    <recommendedName>
        <fullName evidence="4">TPR domain protein</fullName>
    </recommendedName>
</protein>
<dbReference type="PANTHER" id="PTHR28142:SF1">
    <property type="entry name" value="MITOCHONDRIAL INNER MEMBRANE I-AAA PROTEASE SUPERCOMPLEX SUBUNIT MGR3-RELATED"/>
    <property type="match status" value="1"/>
</dbReference>
<evidence type="ECO:0000313" key="2">
    <source>
        <dbReference type="EMBL" id="SJK98852.1"/>
    </source>
</evidence>
<organism evidence="2 3">
    <name type="scientific">Armillaria ostoyae</name>
    <name type="common">Armillaria root rot fungus</name>
    <dbReference type="NCBI Taxonomy" id="47428"/>
    <lineage>
        <taxon>Eukaryota</taxon>
        <taxon>Fungi</taxon>
        <taxon>Dikarya</taxon>
        <taxon>Basidiomycota</taxon>
        <taxon>Agaricomycotina</taxon>
        <taxon>Agaricomycetes</taxon>
        <taxon>Agaricomycetidae</taxon>
        <taxon>Agaricales</taxon>
        <taxon>Marasmiineae</taxon>
        <taxon>Physalacriaceae</taxon>
        <taxon>Armillaria</taxon>
    </lineage>
</organism>
<dbReference type="PANTHER" id="PTHR28142">
    <property type="entry name" value="MITOCHONDRIAL INNER MEMBRANE I-AAA PROTEASE SUPERCOMPLEX SUBUNIT MGR3-RELATED"/>
    <property type="match status" value="1"/>
</dbReference>
<dbReference type="OMA" id="RWGAMWE"/>
<accession>A0A284QQV3</accession>
<keyword evidence="3" id="KW-1185">Reference proteome</keyword>
<reference evidence="3" key="1">
    <citation type="journal article" date="2017" name="Nat. Ecol. Evol.">
        <title>Genome expansion and lineage-specific genetic innovations in the forest pathogenic fungi Armillaria.</title>
        <authorList>
            <person name="Sipos G."/>
            <person name="Prasanna A.N."/>
            <person name="Walter M.C."/>
            <person name="O'Connor E."/>
            <person name="Balint B."/>
            <person name="Krizsan K."/>
            <person name="Kiss B."/>
            <person name="Hess J."/>
            <person name="Varga T."/>
            <person name="Slot J."/>
            <person name="Riley R."/>
            <person name="Boka B."/>
            <person name="Rigling D."/>
            <person name="Barry K."/>
            <person name="Lee J."/>
            <person name="Mihaltcheva S."/>
            <person name="LaButti K."/>
            <person name="Lipzen A."/>
            <person name="Waldron R."/>
            <person name="Moloney N.M."/>
            <person name="Sperisen C."/>
            <person name="Kredics L."/>
            <person name="Vagvoelgyi C."/>
            <person name="Patrignani A."/>
            <person name="Fitzpatrick D."/>
            <person name="Nagy I."/>
            <person name="Doyle S."/>
            <person name="Anderson J.B."/>
            <person name="Grigoriev I.V."/>
            <person name="Gueldener U."/>
            <person name="Muensterkoetter M."/>
            <person name="Nagy L.G."/>
        </authorList>
    </citation>
    <scope>NUCLEOTIDE SEQUENCE [LARGE SCALE GENOMIC DNA]</scope>
    <source>
        <strain evidence="3">C18/9</strain>
    </source>
</reference>
<keyword evidence="1" id="KW-0812">Transmembrane</keyword>
<proteinExistence type="predicted"/>
<dbReference type="EMBL" id="FUEG01000001">
    <property type="protein sequence ID" value="SJK98852.1"/>
    <property type="molecule type" value="Genomic_DNA"/>
</dbReference>
<evidence type="ECO:0000256" key="1">
    <source>
        <dbReference type="SAM" id="Phobius"/>
    </source>
</evidence>
<keyword evidence="1" id="KW-0472">Membrane</keyword>
<feature type="transmembrane region" description="Helical" evidence="1">
    <location>
        <begin position="47"/>
        <end position="67"/>
    </location>
</feature>
<gene>
    <name evidence="2" type="ORF">ARMOST_02124</name>
</gene>
<name>A0A284QQV3_ARMOS</name>
<dbReference type="Proteomes" id="UP000219338">
    <property type="component" value="Unassembled WGS sequence"/>
</dbReference>